<protein>
    <submittedName>
        <fullName evidence="1">Sulfur carrier protein ThiS</fullName>
    </submittedName>
</protein>
<dbReference type="EMBL" id="CP036433">
    <property type="protein sequence ID" value="QDU96880.1"/>
    <property type="molecule type" value="Genomic_DNA"/>
</dbReference>
<dbReference type="PANTHER" id="PTHR34472:SF1">
    <property type="entry name" value="SULFUR CARRIER PROTEIN THIS"/>
    <property type="match status" value="1"/>
</dbReference>
<dbReference type="InterPro" id="IPR010035">
    <property type="entry name" value="Thi_S"/>
</dbReference>
<accession>A0A518DYG1</accession>
<dbReference type="Gene3D" id="3.10.20.30">
    <property type="match status" value="1"/>
</dbReference>
<organism evidence="1 2">
    <name type="scientific">Lignipirellula cremea</name>
    <dbReference type="NCBI Taxonomy" id="2528010"/>
    <lineage>
        <taxon>Bacteria</taxon>
        <taxon>Pseudomonadati</taxon>
        <taxon>Planctomycetota</taxon>
        <taxon>Planctomycetia</taxon>
        <taxon>Pirellulales</taxon>
        <taxon>Pirellulaceae</taxon>
        <taxon>Lignipirellula</taxon>
    </lineage>
</organism>
<proteinExistence type="predicted"/>
<evidence type="ECO:0000313" key="2">
    <source>
        <dbReference type="Proteomes" id="UP000317648"/>
    </source>
</evidence>
<sequence length="68" mass="7492">MVLNILFNGEPRETQAETTIAQLLESLSLPSRRVAVEVNRQLIPRQQHAAHILNEGDEVEVVTFVGGG</sequence>
<dbReference type="AlphaFoldDB" id="A0A518DYG1"/>
<dbReference type="Pfam" id="PF02597">
    <property type="entry name" value="ThiS"/>
    <property type="match status" value="1"/>
</dbReference>
<dbReference type="NCBIfam" id="TIGR01683">
    <property type="entry name" value="thiS"/>
    <property type="match status" value="1"/>
</dbReference>
<keyword evidence="2" id="KW-1185">Reference proteome</keyword>
<evidence type="ECO:0000313" key="1">
    <source>
        <dbReference type="EMBL" id="QDU96880.1"/>
    </source>
</evidence>
<dbReference type="CDD" id="cd00565">
    <property type="entry name" value="Ubl_ThiS"/>
    <property type="match status" value="1"/>
</dbReference>
<dbReference type="KEGG" id="lcre:Pla8534_47020"/>
<dbReference type="SUPFAM" id="SSF54285">
    <property type="entry name" value="MoaD/ThiS"/>
    <property type="match status" value="1"/>
</dbReference>
<dbReference type="InterPro" id="IPR003749">
    <property type="entry name" value="ThiS/MoaD-like"/>
</dbReference>
<name>A0A518DYG1_9BACT</name>
<dbReference type="Proteomes" id="UP000317648">
    <property type="component" value="Chromosome"/>
</dbReference>
<gene>
    <name evidence="1" type="primary">thiS</name>
    <name evidence="1" type="ORF">Pla8534_47020</name>
</gene>
<dbReference type="PANTHER" id="PTHR34472">
    <property type="entry name" value="SULFUR CARRIER PROTEIN THIS"/>
    <property type="match status" value="1"/>
</dbReference>
<dbReference type="InterPro" id="IPR012675">
    <property type="entry name" value="Beta-grasp_dom_sf"/>
</dbReference>
<reference evidence="1 2" key="1">
    <citation type="submission" date="2019-02" db="EMBL/GenBank/DDBJ databases">
        <title>Deep-cultivation of Planctomycetes and their phenomic and genomic characterization uncovers novel biology.</title>
        <authorList>
            <person name="Wiegand S."/>
            <person name="Jogler M."/>
            <person name="Boedeker C."/>
            <person name="Pinto D."/>
            <person name="Vollmers J."/>
            <person name="Rivas-Marin E."/>
            <person name="Kohn T."/>
            <person name="Peeters S.H."/>
            <person name="Heuer A."/>
            <person name="Rast P."/>
            <person name="Oberbeckmann S."/>
            <person name="Bunk B."/>
            <person name="Jeske O."/>
            <person name="Meyerdierks A."/>
            <person name="Storesund J.E."/>
            <person name="Kallscheuer N."/>
            <person name="Luecker S."/>
            <person name="Lage O.M."/>
            <person name="Pohl T."/>
            <person name="Merkel B.J."/>
            <person name="Hornburger P."/>
            <person name="Mueller R.-W."/>
            <person name="Bruemmer F."/>
            <person name="Labrenz M."/>
            <person name="Spormann A.M."/>
            <person name="Op den Camp H."/>
            <person name="Overmann J."/>
            <person name="Amann R."/>
            <person name="Jetten M.S.M."/>
            <person name="Mascher T."/>
            <person name="Medema M.H."/>
            <person name="Devos D.P."/>
            <person name="Kaster A.-K."/>
            <person name="Ovreas L."/>
            <person name="Rohde M."/>
            <person name="Galperin M.Y."/>
            <person name="Jogler C."/>
        </authorList>
    </citation>
    <scope>NUCLEOTIDE SEQUENCE [LARGE SCALE GENOMIC DNA]</scope>
    <source>
        <strain evidence="1 2">Pla85_3_4</strain>
    </source>
</reference>
<dbReference type="InterPro" id="IPR016155">
    <property type="entry name" value="Mopterin_synth/thiamin_S_b"/>
</dbReference>